<keyword evidence="2 6" id="KW-0805">Transcription regulation</keyword>
<dbReference type="InterPro" id="IPR007627">
    <property type="entry name" value="RNA_pol_sigma70_r2"/>
</dbReference>
<dbReference type="InterPro" id="IPR013325">
    <property type="entry name" value="RNA_pol_sigma_r2"/>
</dbReference>
<dbReference type="InterPro" id="IPR036388">
    <property type="entry name" value="WH-like_DNA-bd_sf"/>
</dbReference>
<evidence type="ECO:0000313" key="9">
    <source>
        <dbReference type="EMBL" id="QGW29404.1"/>
    </source>
</evidence>
<dbReference type="PANTHER" id="PTHR43133:SF51">
    <property type="entry name" value="RNA POLYMERASE SIGMA FACTOR"/>
    <property type="match status" value="1"/>
</dbReference>
<dbReference type="KEGG" id="fls:GLV81_15965"/>
<dbReference type="AlphaFoldDB" id="A0A6I6GAE2"/>
<dbReference type="Gene3D" id="1.10.10.10">
    <property type="entry name" value="Winged helix-like DNA-binding domain superfamily/Winged helix DNA-binding domain"/>
    <property type="match status" value="1"/>
</dbReference>
<dbReference type="RefSeq" id="WP_157479756.1">
    <property type="nucleotide sequence ID" value="NZ_CP046566.1"/>
</dbReference>
<keyword evidence="5 6" id="KW-0804">Transcription</keyword>
<dbReference type="InterPro" id="IPR014284">
    <property type="entry name" value="RNA_pol_sigma-70_dom"/>
</dbReference>
<keyword evidence="4 6" id="KW-0238">DNA-binding</keyword>
<dbReference type="Pfam" id="PF04542">
    <property type="entry name" value="Sigma70_r2"/>
    <property type="match status" value="1"/>
</dbReference>
<gene>
    <name evidence="9" type="ORF">GLV81_15965</name>
</gene>
<keyword evidence="3 6" id="KW-0731">Sigma factor</keyword>
<dbReference type="Gene3D" id="1.10.1740.10">
    <property type="match status" value="1"/>
</dbReference>
<dbReference type="GO" id="GO:0006352">
    <property type="term" value="P:DNA-templated transcription initiation"/>
    <property type="evidence" value="ECO:0007669"/>
    <property type="project" value="InterPro"/>
</dbReference>
<evidence type="ECO:0000259" key="8">
    <source>
        <dbReference type="Pfam" id="PF08281"/>
    </source>
</evidence>
<organism evidence="9 10">
    <name type="scientific">Phnomibacter ginsenosidimutans</name>
    <dbReference type="NCBI Taxonomy" id="2676868"/>
    <lineage>
        <taxon>Bacteria</taxon>
        <taxon>Pseudomonadati</taxon>
        <taxon>Bacteroidota</taxon>
        <taxon>Chitinophagia</taxon>
        <taxon>Chitinophagales</taxon>
        <taxon>Chitinophagaceae</taxon>
        <taxon>Phnomibacter</taxon>
    </lineage>
</organism>
<evidence type="ECO:0000259" key="7">
    <source>
        <dbReference type="Pfam" id="PF04542"/>
    </source>
</evidence>
<dbReference type="Proteomes" id="UP000426027">
    <property type="component" value="Chromosome"/>
</dbReference>
<dbReference type="PANTHER" id="PTHR43133">
    <property type="entry name" value="RNA POLYMERASE ECF-TYPE SIGMA FACTO"/>
    <property type="match status" value="1"/>
</dbReference>
<evidence type="ECO:0000256" key="2">
    <source>
        <dbReference type="ARBA" id="ARBA00023015"/>
    </source>
</evidence>
<keyword evidence="10" id="KW-1185">Reference proteome</keyword>
<dbReference type="InterPro" id="IPR013249">
    <property type="entry name" value="RNA_pol_sigma70_r4_t2"/>
</dbReference>
<evidence type="ECO:0000256" key="4">
    <source>
        <dbReference type="ARBA" id="ARBA00023125"/>
    </source>
</evidence>
<dbReference type="SUPFAM" id="SSF88659">
    <property type="entry name" value="Sigma3 and sigma4 domains of RNA polymerase sigma factors"/>
    <property type="match status" value="1"/>
</dbReference>
<sequence>MGHPLTDQELIERILQGQQQLFAVLVERYQQLVFTVAHRMVPQREDAEELAQSAFVKAYQNLGNYRGEAKFSTWLYTIVHSVCLTFLRKRTLATQSLDNEQVYASADNLDGGMRANVVETKSKQATLTQAIQQLSADDAQVLTLFYQAEQSLEEIGRIMQIDPNTVKVKLHRARHRLKTLLEKNYAQEVQDWRY</sequence>
<dbReference type="EMBL" id="CP046566">
    <property type="protein sequence ID" value="QGW29404.1"/>
    <property type="molecule type" value="Genomic_DNA"/>
</dbReference>
<protein>
    <recommendedName>
        <fullName evidence="6">RNA polymerase sigma factor</fullName>
    </recommendedName>
</protein>
<feature type="domain" description="RNA polymerase sigma factor 70 region 4 type 2" evidence="8">
    <location>
        <begin position="127"/>
        <end position="177"/>
    </location>
</feature>
<evidence type="ECO:0000313" key="10">
    <source>
        <dbReference type="Proteomes" id="UP000426027"/>
    </source>
</evidence>
<dbReference type="PROSITE" id="PS01063">
    <property type="entry name" value="SIGMA70_ECF"/>
    <property type="match status" value="1"/>
</dbReference>
<comment type="similarity">
    <text evidence="1 6">Belongs to the sigma-70 factor family. ECF subfamily.</text>
</comment>
<dbReference type="GO" id="GO:0003677">
    <property type="term" value="F:DNA binding"/>
    <property type="evidence" value="ECO:0007669"/>
    <property type="project" value="UniProtKB-KW"/>
</dbReference>
<dbReference type="InterPro" id="IPR039425">
    <property type="entry name" value="RNA_pol_sigma-70-like"/>
</dbReference>
<dbReference type="NCBIfam" id="TIGR02937">
    <property type="entry name" value="sigma70-ECF"/>
    <property type="match status" value="1"/>
</dbReference>
<proteinExistence type="inferred from homology"/>
<reference evidence="9 10" key="1">
    <citation type="submission" date="2019-11" db="EMBL/GenBank/DDBJ databases">
        <authorList>
            <person name="Im W.T."/>
        </authorList>
    </citation>
    <scope>NUCLEOTIDE SEQUENCE [LARGE SCALE GENOMIC DNA]</scope>
    <source>
        <strain evidence="9 10">SB-02</strain>
    </source>
</reference>
<name>A0A6I6GAE2_9BACT</name>
<dbReference type="InterPro" id="IPR013324">
    <property type="entry name" value="RNA_pol_sigma_r3/r4-like"/>
</dbReference>
<evidence type="ECO:0000256" key="3">
    <source>
        <dbReference type="ARBA" id="ARBA00023082"/>
    </source>
</evidence>
<dbReference type="GO" id="GO:0016987">
    <property type="term" value="F:sigma factor activity"/>
    <property type="evidence" value="ECO:0007669"/>
    <property type="project" value="UniProtKB-KW"/>
</dbReference>
<accession>A0A6I6GAE2</accession>
<dbReference type="SUPFAM" id="SSF88946">
    <property type="entry name" value="Sigma2 domain of RNA polymerase sigma factors"/>
    <property type="match status" value="1"/>
</dbReference>
<dbReference type="CDD" id="cd06171">
    <property type="entry name" value="Sigma70_r4"/>
    <property type="match status" value="1"/>
</dbReference>
<feature type="domain" description="RNA polymerase sigma-70 region 2" evidence="7">
    <location>
        <begin position="25"/>
        <end position="91"/>
    </location>
</feature>
<evidence type="ECO:0000256" key="1">
    <source>
        <dbReference type="ARBA" id="ARBA00010641"/>
    </source>
</evidence>
<dbReference type="Pfam" id="PF08281">
    <property type="entry name" value="Sigma70_r4_2"/>
    <property type="match status" value="1"/>
</dbReference>
<dbReference type="InterPro" id="IPR000838">
    <property type="entry name" value="RNA_pol_sigma70_ECF_CS"/>
</dbReference>
<evidence type="ECO:0000256" key="6">
    <source>
        <dbReference type="RuleBase" id="RU000716"/>
    </source>
</evidence>
<evidence type="ECO:0000256" key="5">
    <source>
        <dbReference type="ARBA" id="ARBA00023163"/>
    </source>
</evidence>